<dbReference type="OrthoDB" id="9802385at2"/>
<protein>
    <submittedName>
        <fullName evidence="1">HD domain-containing protein</fullName>
    </submittedName>
</protein>
<keyword evidence="2" id="KW-1185">Reference proteome</keyword>
<dbReference type="AlphaFoldDB" id="A0A833M8V8"/>
<dbReference type="Proteomes" id="UP000465601">
    <property type="component" value="Unassembled WGS sequence"/>
</dbReference>
<gene>
    <name evidence="1" type="ORF">F8153_12085</name>
</gene>
<comment type="caution">
    <text evidence="1">The sequence shown here is derived from an EMBL/GenBank/DDBJ whole genome shotgun (WGS) entry which is preliminary data.</text>
</comment>
<reference evidence="1 2" key="1">
    <citation type="submission" date="2019-10" db="EMBL/GenBank/DDBJ databases">
        <title>Alkaliphilus serpentinus sp. nov. and Alkaliphilus pronyensis sp. nov., two novel anaerobic alkaliphilic species isolated from the serpentinized-hosted hydrothermal field of the Prony Bay (New Caledonia).</title>
        <authorList>
            <person name="Postec A."/>
        </authorList>
    </citation>
    <scope>NUCLEOTIDE SEQUENCE [LARGE SCALE GENOMIC DNA]</scope>
    <source>
        <strain evidence="1 2">LacT</strain>
    </source>
</reference>
<proteinExistence type="predicted"/>
<dbReference type="Gene3D" id="1.10.3210.10">
    <property type="entry name" value="Hypothetical protein af1432"/>
    <property type="match status" value="1"/>
</dbReference>
<organism evidence="1 2">
    <name type="scientific">Alkaliphilus serpentinus</name>
    <dbReference type="NCBI Taxonomy" id="1482731"/>
    <lineage>
        <taxon>Bacteria</taxon>
        <taxon>Bacillati</taxon>
        <taxon>Bacillota</taxon>
        <taxon>Clostridia</taxon>
        <taxon>Peptostreptococcales</taxon>
        <taxon>Natronincolaceae</taxon>
        <taxon>Alkaliphilus</taxon>
    </lineage>
</organism>
<dbReference type="RefSeq" id="WP_151866612.1">
    <property type="nucleotide sequence ID" value="NZ_WBZB01000042.1"/>
</dbReference>
<accession>A0A833M8V8</accession>
<dbReference type="EMBL" id="WBZB01000042">
    <property type="protein sequence ID" value="KAB3527439.1"/>
    <property type="molecule type" value="Genomic_DNA"/>
</dbReference>
<dbReference type="SUPFAM" id="SSF109604">
    <property type="entry name" value="HD-domain/PDEase-like"/>
    <property type="match status" value="1"/>
</dbReference>
<name>A0A833M8V8_9FIRM</name>
<evidence type="ECO:0000313" key="2">
    <source>
        <dbReference type="Proteomes" id="UP000465601"/>
    </source>
</evidence>
<sequence length="195" mass="22663">MLEKAILIATKAHTGQLDKGGQPYILHPLRVMQSCNSDLEKTCAILHDVIEDSNIQLNELREEGFSEEVLVILDLLTKKEEEDYSTFIDRISTNETACRVKIADLQDNMNLSRIKSSIMEDKKRVEKYMDAFERLHGVLYHKKDNFEDYYEIEISGCITLPKIVTEDQFYEKFIGFIETNHWYFGGGINIVEEEE</sequence>
<evidence type="ECO:0000313" key="1">
    <source>
        <dbReference type="EMBL" id="KAB3527439.1"/>
    </source>
</evidence>